<dbReference type="EMBL" id="CAQJ01000015">
    <property type="protein sequence ID" value="CCQ89546.1"/>
    <property type="molecule type" value="Genomic_DNA"/>
</dbReference>
<dbReference type="OrthoDB" id="9770043at2"/>
<dbReference type="AlphaFoldDB" id="M1YGF7"/>
<dbReference type="InterPro" id="IPR011041">
    <property type="entry name" value="Quinoprot_gluc/sorb_DH_b-prop"/>
</dbReference>
<evidence type="ECO:0000313" key="3">
    <source>
        <dbReference type="Proteomes" id="UP000011704"/>
    </source>
</evidence>
<evidence type="ECO:0000313" key="2">
    <source>
        <dbReference type="EMBL" id="CCQ89546.1"/>
    </source>
</evidence>
<comment type="caution">
    <text evidence="2">The sequence shown here is derived from an EMBL/GenBank/DDBJ whole genome shotgun (WGS) entry which is preliminary data.</text>
</comment>
<evidence type="ECO:0000259" key="1">
    <source>
        <dbReference type="Pfam" id="PF22807"/>
    </source>
</evidence>
<dbReference type="Pfam" id="PF22807">
    <property type="entry name" value="TrAA12"/>
    <property type="match status" value="1"/>
</dbReference>
<sequence length="380" mass="42475">MSKPVTRPKTFGIVCLGLLWLLLEGCGWAKDRDYSNLLENQLKYPKDLQITIFAEVPKARHMAYDDQGVLFLSQTKAGKVVALPDADGNGKADRAVPIMKGGNGPHGLAFLQLDSGYYLYIAEENRVVRLKRTAKPFTFGEPEVIVTGIPTGGHSTRTIKFQDGKLYLSVGSSCNVCIEEHPWRSAIIRFDVDGKNGEVFARGLRNSVGIEFSPYTGELWGVNNGRDWLGDDHPREELNIIRLGKHYGWPYCYEDRVSDPDFGDRYDCRLTEPPAHTFTAHMAPLGLEFYKEGALPARYNHSLFVSFHGSWNRSVPAGYQVRRLQLDAEGNIQSDEVFIEGWLQKDGSKAGRPVDSIVSPKGELLVSDDYLGVVYRITGK</sequence>
<gene>
    <name evidence="2" type="ORF">NITGR_130012</name>
</gene>
<proteinExistence type="predicted"/>
<dbReference type="InterPro" id="IPR054539">
    <property type="entry name" value="Beta-prop_PDH"/>
</dbReference>
<name>M1YGF7_NITG3</name>
<dbReference type="HOGENOM" id="CLU_024435_3_1_0"/>
<keyword evidence="3" id="KW-1185">Reference proteome</keyword>
<organism evidence="2 3">
    <name type="scientific">Nitrospina gracilis (strain 3/211)</name>
    <dbReference type="NCBI Taxonomy" id="1266370"/>
    <lineage>
        <taxon>Bacteria</taxon>
        <taxon>Pseudomonadati</taxon>
        <taxon>Nitrospinota/Tectimicrobiota group</taxon>
        <taxon>Nitrospinota</taxon>
        <taxon>Nitrospinia</taxon>
        <taxon>Nitrospinales</taxon>
        <taxon>Nitrospinaceae</taxon>
        <taxon>Nitrospina</taxon>
    </lineage>
</organism>
<dbReference type="STRING" id="1266370.NITGR_130012"/>
<dbReference type="Gene3D" id="2.120.10.30">
    <property type="entry name" value="TolB, C-terminal domain"/>
    <property type="match status" value="1"/>
</dbReference>
<dbReference type="SUPFAM" id="SSF50952">
    <property type="entry name" value="Soluble quinoprotein glucose dehydrogenase"/>
    <property type="match status" value="1"/>
</dbReference>
<feature type="domain" description="Pyrroloquinoline quinone-dependent pyranose dehydrogenase beta-propeller" evidence="1">
    <location>
        <begin position="52"/>
        <end position="378"/>
    </location>
</feature>
<reference evidence="2 3" key="1">
    <citation type="journal article" date="2013" name="Front. Microbiol.">
        <title>The genome of Nitrospina gracilis illuminates the metabolism and evolution of the major marine nitrite oxidizer.</title>
        <authorList>
            <person name="Luecker S."/>
            <person name="Nowka B."/>
            <person name="Rattei T."/>
            <person name="Spieck E."/>
            <person name="and Daims H."/>
        </authorList>
    </citation>
    <scope>NUCLEOTIDE SEQUENCE [LARGE SCALE GENOMIC DNA]</scope>
    <source>
        <strain evidence="2 3">3/211</strain>
    </source>
</reference>
<dbReference type="InterPro" id="IPR011042">
    <property type="entry name" value="6-blade_b-propeller_TolB-like"/>
</dbReference>
<dbReference type="Proteomes" id="UP000011704">
    <property type="component" value="Unassembled WGS sequence"/>
</dbReference>
<dbReference type="PANTHER" id="PTHR19328:SF53">
    <property type="entry name" value="MEMBRANE PROTEIN"/>
    <property type="match status" value="1"/>
</dbReference>
<accession>M1YGF7</accession>
<protein>
    <submittedName>
        <fullName evidence="2">Putative oxidoreductase</fullName>
    </submittedName>
</protein>
<dbReference type="RefSeq" id="WP_005006099.1">
    <property type="nucleotide sequence ID" value="NZ_HG422173.1"/>
</dbReference>
<dbReference type="InParanoid" id="M1YGF7"/>
<dbReference type="PANTHER" id="PTHR19328">
    <property type="entry name" value="HEDGEHOG-INTERACTING PROTEIN"/>
    <property type="match status" value="1"/>
</dbReference>